<dbReference type="OrthoDB" id="6285323at2759"/>
<keyword evidence="1" id="KW-1015">Disulfide bond</keyword>
<keyword evidence="2" id="KW-1133">Transmembrane helix</keyword>
<feature type="domain" description="C-type lectin" evidence="3">
    <location>
        <begin position="416"/>
        <end position="521"/>
    </location>
</feature>
<dbReference type="STRING" id="283909.R7U565"/>
<dbReference type="InterPro" id="IPR001304">
    <property type="entry name" value="C-type_lectin-like"/>
</dbReference>
<feature type="transmembrane region" description="Helical" evidence="2">
    <location>
        <begin position="791"/>
        <end position="813"/>
    </location>
</feature>
<feature type="domain" description="C-type lectin" evidence="3">
    <location>
        <begin position="554"/>
        <end position="640"/>
    </location>
</feature>
<sequence>MTTKRHNRQIRGHDCVRNGSNRDGTVFSSQTKARFAWIGSVLSAEEESCDVDAGWQEFEDACYFLSSTEEQIASSWHAAREYCQGNGADLIWVTSEEENVFIRDFAESVDYTGHVWIGYKRPDANSPFEWSSGAETNYEDWMENEPTEGDMNTQFCAFSRTTILNTCFTREEGNDTVKFLLNSPQEADGIDTFYFGYLIGNDIDLCQEKCGEVDTCHSFTYILMGEGGDPNPKWYGECVGRSDFTDRKKDYEFAVSGERKDCPLNDNKCMKMVDAMDVDRGVTRDEALEACRGLELDVATDLVSITNDFEMAAITSRLEDHAIGMWIGLFRLADGSDQFAWTDNSAADYEAWKPDEPGYGDCVSITTHPSPIGWNTEGHCAEPRGYICQFIKDSNVVVPNPLTTESNSCPSDYWPHRESCYKFFDETLTWSDAREHCKGDGGDLASVQDESDNAMVFVRAGAKEAWIGVQFVSVNDGQGDDSWEWSDGWPMTYTNWEEEPSSGMECGFMNDAGRWESDDCQDDSRGFVCRTTTASIPTTPETIPGTCPNGWTEWASHCYLYADTYTHWQTAEDNCKSIAGPSRNEQEREFLYELTSGGTRDAWIGLYQERFGPLTTSPATPPPVTGSCPGDDWTKWGSLCFWSPGATQLSWINAQERCVQEGGRHASLAVLNSSDLNWIALQVGLESGGLPTQPSWIGLYKDDVPGVLNFRWLEGSSLAYESWAPGSPEDNFGKKSCVYMLKENGNWQNAACLEVAEFICQAPLSSGESTSATYPPIYGVHDPTGLSDGQAAGAIIGILMAFVLIVAISFVLYSYSKGQNPLQLAKNQMSSTGQSIYDSWDEASMPAAYVSSIIISSCEWVEEIIYSYL</sequence>
<keyword evidence="6" id="KW-1185">Reference proteome</keyword>
<evidence type="ECO:0000313" key="6">
    <source>
        <dbReference type="Proteomes" id="UP000014760"/>
    </source>
</evidence>
<dbReference type="Gene3D" id="3.10.100.10">
    <property type="entry name" value="Mannose-Binding Protein A, subunit A"/>
    <property type="match status" value="5"/>
</dbReference>
<dbReference type="PANTHER" id="PTHR22803">
    <property type="entry name" value="MANNOSE, PHOSPHOLIPASE, LECTIN RECEPTOR RELATED"/>
    <property type="match status" value="1"/>
</dbReference>
<dbReference type="PROSITE" id="PS50041">
    <property type="entry name" value="C_TYPE_LECTIN_2"/>
    <property type="match status" value="5"/>
</dbReference>
<dbReference type="InterPro" id="IPR016187">
    <property type="entry name" value="CTDL_fold"/>
</dbReference>
<reference evidence="6" key="1">
    <citation type="submission" date="2012-12" db="EMBL/GenBank/DDBJ databases">
        <authorList>
            <person name="Hellsten U."/>
            <person name="Grimwood J."/>
            <person name="Chapman J.A."/>
            <person name="Shapiro H."/>
            <person name="Aerts A."/>
            <person name="Otillar R.P."/>
            <person name="Terry A.Y."/>
            <person name="Boore J.L."/>
            <person name="Simakov O."/>
            <person name="Marletaz F."/>
            <person name="Cho S.-J."/>
            <person name="Edsinger-Gonzales E."/>
            <person name="Havlak P."/>
            <person name="Kuo D.-H."/>
            <person name="Larsson T."/>
            <person name="Lv J."/>
            <person name="Arendt D."/>
            <person name="Savage R."/>
            <person name="Osoegawa K."/>
            <person name="de Jong P."/>
            <person name="Lindberg D.R."/>
            <person name="Seaver E.C."/>
            <person name="Weisblat D.A."/>
            <person name="Putnam N.H."/>
            <person name="Grigoriev I.V."/>
            <person name="Rokhsar D.S."/>
        </authorList>
    </citation>
    <scope>NUCLEOTIDE SEQUENCE</scope>
    <source>
        <strain evidence="6">I ESC-2004</strain>
    </source>
</reference>
<dbReference type="AlphaFoldDB" id="R7U565"/>
<dbReference type="EMBL" id="AMQN01001732">
    <property type="status" value="NOT_ANNOTATED_CDS"/>
    <property type="molecule type" value="Genomic_DNA"/>
</dbReference>
<evidence type="ECO:0000256" key="2">
    <source>
        <dbReference type="SAM" id="Phobius"/>
    </source>
</evidence>
<reference evidence="5" key="3">
    <citation type="submission" date="2015-06" db="UniProtKB">
        <authorList>
            <consortium name="EnsemblMetazoa"/>
        </authorList>
    </citation>
    <scope>IDENTIFICATION</scope>
</reference>
<dbReference type="CDD" id="cd00037">
    <property type="entry name" value="CLECT"/>
    <property type="match status" value="4"/>
</dbReference>
<dbReference type="SUPFAM" id="SSF56436">
    <property type="entry name" value="C-type lectin-like"/>
    <property type="match status" value="5"/>
</dbReference>
<dbReference type="EMBL" id="KB305005">
    <property type="protein sequence ID" value="ELU01495.1"/>
    <property type="molecule type" value="Genomic_DNA"/>
</dbReference>
<dbReference type="InterPro" id="IPR016186">
    <property type="entry name" value="C-type_lectin-like/link_sf"/>
</dbReference>
<accession>R7U565</accession>
<dbReference type="InterPro" id="IPR050111">
    <property type="entry name" value="C-type_lectin/snaclec_domain"/>
</dbReference>
<evidence type="ECO:0000259" key="3">
    <source>
        <dbReference type="PROSITE" id="PS50041"/>
    </source>
</evidence>
<keyword evidence="2" id="KW-0472">Membrane</keyword>
<feature type="domain" description="C-type lectin" evidence="3">
    <location>
        <begin position="636"/>
        <end position="761"/>
    </location>
</feature>
<dbReference type="OMA" id="MEFICET"/>
<dbReference type="InterPro" id="IPR018378">
    <property type="entry name" value="C-type_lectin_CS"/>
</dbReference>
<dbReference type="HOGENOM" id="CLU_330163_0_0_1"/>
<reference evidence="4 6" key="2">
    <citation type="journal article" date="2013" name="Nature">
        <title>Insights into bilaterian evolution from three spiralian genomes.</title>
        <authorList>
            <person name="Simakov O."/>
            <person name="Marletaz F."/>
            <person name="Cho S.J."/>
            <person name="Edsinger-Gonzales E."/>
            <person name="Havlak P."/>
            <person name="Hellsten U."/>
            <person name="Kuo D.H."/>
            <person name="Larsson T."/>
            <person name="Lv J."/>
            <person name="Arendt D."/>
            <person name="Savage R."/>
            <person name="Osoegawa K."/>
            <person name="de Jong P."/>
            <person name="Grimwood J."/>
            <person name="Chapman J.A."/>
            <person name="Shapiro H."/>
            <person name="Aerts A."/>
            <person name="Otillar R.P."/>
            <person name="Terry A.Y."/>
            <person name="Boore J.L."/>
            <person name="Grigoriev I.V."/>
            <person name="Lindberg D.R."/>
            <person name="Seaver E.C."/>
            <person name="Weisblat D.A."/>
            <person name="Putnam N.H."/>
            <person name="Rokhsar D.S."/>
        </authorList>
    </citation>
    <scope>NUCLEOTIDE SEQUENCE</scope>
    <source>
        <strain evidence="4 6">I ESC-2004</strain>
    </source>
</reference>
<evidence type="ECO:0000313" key="5">
    <source>
        <dbReference type="EnsemblMetazoa" id="CapteP197911"/>
    </source>
</evidence>
<gene>
    <name evidence="4" type="ORF">CAPTEDRAFT_197911</name>
</gene>
<evidence type="ECO:0000256" key="1">
    <source>
        <dbReference type="ARBA" id="ARBA00023157"/>
    </source>
</evidence>
<protein>
    <recommendedName>
        <fullName evidence="3">C-type lectin domain-containing protein</fullName>
    </recommendedName>
</protein>
<feature type="domain" description="C-type lectin" evidence="3">
    <location>
        <begin position="265"/>
        <end position="389"/>
    </location>
</feature>
<dbReference type="EnsemblMetazoa" id="CapteT197911">
    <property type="protein sequence ID" value="CapteP197911"/>
    <property type="gene ID" value="CapteG197911"/>
</dbReference>
<keyword evidence="2" id="KW-0812">Transmembrane</keyword>
<proteinExistence type="predicted"/>
<dbReference type="SMART" id="SM00034">
    <property type="entry name" value="CLECT"/>
    <property type="match status" value="4"/>
</dbReference>
<dbReference type="Proteomes" id="UP000014760">
    <property type="component" value="Unassembled WGS sequence"/>
</dbReference>
<name>R7U565_CAPTE</name>
<dbReference type="Pfam" id="PF00059">
    <property type="entry name" value="Lectin_C"/>
    <property type="match status" value="4"/>
</dbReference>
<feature type="domain" description="C-type lectin" evidence="3">
    <location>
        <begin position="58"/>
        <end position="157"/>
    </location>
</feature>
<evidence type="ECO:0000313" key="4">
    <source>
        <dbReference type="EMBL" id="ELU01495.1"/>
    </source>
</evidence>
<dbReference type="PROSITE" id="PS00615">
    <property type="entry name" value="C_TYPE_LECTIN_1"/>
    <property type="match status" value="2"/>
</dbReference>
<organism evidence="4">
    <name type="scientific">Capitella teleta</name>
    <name type="common">Polychaete worm</name>
    <dbReference type="NCBI Taxonomy" id="283909"/>
    <lineage>
        <taxon>Eukaryota</taxon>
        <taxon>Metazoa</taxon>
        <taxon>Spiralia</taxon>
        <taxon>Lophotrochozoa</taxon>
        <taxon>Annelida</taxon>
        <taxon>Polychaeta</taxon>
        <taxon>Sedentaria</taxon>
        <taxon>Scolecida</taxon>
        <taxon>Capitellidae</taxon>
        <taxon>Capitella</taxon>
    </lineage>
</organism>